<accession>A0A378ZXT4</accession>
<dbReference type="GO" id="GO:0008360">
    <property type="term" value="P:regulation of cell shape"/>
    <property type="evidence" value="ECO:0007669"/>
    <property type="project" value="UniProtKB-KW"/>
</dbReference>
<keyword evidence="11" id="KW-0121">Carboxypeptidase</keyword>
<evidence type="ECO:0000256" key="4">
    <source>
        <dbReference type="ARBA" id="ARBA00022960"/>
    </source>
</evidence>
<keyword evidence="5" id="KW-0573">Peptidoglycan synthesis</keyword>
<dbReference type="PRINTS" id="PR00725">
    <property type="entry name" value="DADACBPTASE1"/>
</dbReference>
<keyword evidence="4" id="KW-0133">Cell shape</keyword>
<evidence type="ECO:0000256" key="9">
    <source>
        <dbReference type="RuleBase" id="RU004016"/>
    </source>
</evidence>
<dbReference type="InterPro" id="IPR001967">
    <property type="entry name" value="Peptidase_S11_N"/>
</dbReference>
<sequence>MPGVTASVFRSTAPLRVLRAGLAGLAILTLAACQSAQQASRPPAMAAVAAVPAVQATAAPAPLAVSLAPAKAEVRGKSVLVLDMATGQDLDSFNADAPRYPASLTKMMTLYLLFEAIDRGEISLDSQLAVSARAASRPPAKLGVAAGTSLRVEDAVQALAIRSANDMAVAVAEQLAGSEDAFAAEMTRKALQLGMSRTRFVNASGLPDTRQVTTARDMATLGLALRRRFPQHMHYFSEPSFQFRGRTIEATNKLLGKVPGVDGLKTGHIDMAGYNLVATGSRNGRQLMVVVLGGATEAARDREVTALFERYFASASASLMN</sequence>
<protein>
    <submittedName>
        <fullName evidence="11">D-alanyl-D-alanine carboxypeptidase dacA</fullName>
        <ecNumber evidence="11">3.4.16.4</ecNumber>
    </submittedName>
</protein>
<gene>
    <name evidence="11" type="primary">dacA_2</name>
    <name evidence="11" type="ORF">NCTC13350_02749</name>
</gene>
<dbReference type="GO" id="GO:0009252">
    <property type="term" value="P:peptidoglycan biosynthetic process"/>
    <property type="evidence" value="ECO:0007669"/>
    <property type="project" value="UniProtKB-KW"/>
</dbReference>
<keyword evidence="2" id="KW-0732">Signal</keyword>
<dbReference type="AlphaFoldDB" id="A0A378ZXT4"/>
<dbReference type="PANTHER" id="PTHR21581">
    <property type="entry name" value="D-ALANYL-D-ALANINE CARBOXYPEPTIDASE"/>
    <property type="match status" value="1"/>
</dbReference>
<evidence type="ECO:0000256" key="6">
    <source>
        <dbReference type="ARBA" id="ARBA00023316"/>
    </source>
</evidence>
<keyword evidence="3 11" id="KW-0378">Hydrolase</keyword>
<dbReference type="EMBL" id="UGSK01000001">
    <property type="protein sequence ID" value="SUB01803.1"/>
    <property type="molecule type" value="Genomic_DNA"/>
</dbReference>
<dbReference type="Gene3D" id="3.40.710.10">
    <property type="entry name" value="DD-peptidase/beta-lactamase superfamily"/>
    <property type="match status" value="1"/>
</dbReference>
<proteinExistence type="inferred from homology"/>
<evidence type="ECO:0000313" key="12">
    <source>
        <dbReference type="Proteomes" id="UP000255000"/>
    </source>
</evidence>
<feature type="binding site" evidence="8">
    <location>
        <position position="265"/>
    </location>
    <ligand>
        <name>substrate</name>
    </ligand>
</feature>
<feature type="active site" description="Proton acceptor" evidence="7">
    <location>
        <position position="106"/>
    </location>
</feature>
<organism evidence="11 12">
    <name type="scientific">Pannonibacter phragmitetus</name>
    <dbReference type="NCBI Taxonomy" id="121719"/>
    <lineage>
        <taxon>Bacteria</taxon>
        <taxon>Pseudomonadati</taxon>
        <taxon>Pseudomonadota</taxon>
        <taxon>Alphaproteobacteria</taxon>
        <taxon>Hyphomicrobiales</taxon>
        <taxon>Stappiaceae</taxon>
        <taxon>Pannonibacter</taxon>
    </lineage>
</organism>
<dbReference type="EC" id="3.4.16.4" evidence="11"/>
<evidence type="ECO:0000313" key="11">
    <source>
        <dbReference type="EMBL" id="SUB01803.1"/>
    </source>
</evidence>
<reference evidence="11 12" key="1">
    <citation type="submission" date="2018-06" db="EMBL/GenBank/DDBJ databases">
        <authorList>
            <consortium name="Pathogen Informatics"/>
            <person name="Doyle S."/>
        </authorList>
    </citation>
    <scope>NUCLEOTIDE SEQUENCE [LARGE SCALE GENOMIC DNA]</scope>
    <source>
        <strain evidence="11 12">NCTC13350</strain>
    </source>
</reference>
<keyword evidence="11" id="KW-0645">Protease</keyword>
<dbReference type="Proteomes" id="UP000255000">
    <property type="component" value="Unassembled WGS sequence"/>
</dbReference>
<evidence type="ECO:0000259" key="10">
    <source>
        <dbReference type="Pfam" id="PF00768"/>
    </source>
</evidence>
<comment type="similarity">
    <text evidence="1 9">Belongs to the peptidase S11 family.</text>
</comment>
<evidence type="ECO:0000256" key="2">
    <source>
        <dbReference type="ARBA" id="ARBA00022729"/>
    </source>
</evidence>
<name>A0A378ZXT4_9HYPH</name>
<feature type="domain" description="Peptidase S11 D-alanyl-D-alanine carboxypeptidase A N-terminal" evidence="10">
    <location>
        <begin position="69"/>
        <end position="295"/>
    </location>
</feature>
<dbReference type="PANTHER" id="PTHR21581:SF6">
    <property type="entry name" value="TRAFFICKING PROTEIN PARTICLE COMPLEX SUBUNIT 12"/>
    <property type="match status" value="1"/>
</dbReference>
<dbReference type="GO" id="GO:0006508">
    <property type="term" value="P:proteolysis"/>
    <property type="evidence" value="ECO:0007669"/>
    <property type="project" value="InterPro"/>
</dbReference>
<dbReference type="InterPro" id="IPR018044">
    <property type="entry name" value="Peptidase_S11"/>
</dbReference>
<keyword evidence="6" id="KW-0961">Cell wall biogenesis/degradation</keyword>
<feature type="active site" evidence="7">
    <location>
        <position position="163"/>
    </location>
</feature>
<evidence type="ECO:0000256" key="5">
    <source>
        <dbReference type="ARBA" id="ARBA00022984"/>
    </source>
</evidence>
<evidence type="ECO:0000256" key="3">
    <source>
        <dbReference type="ARBA" id="ARBA00022801"/>
    </source>
</evidence>
<evidence type="ECO:0000256" key="1">
    <source>
        <dbReference type="ARBA" id="ARBA00007164"/>
    </source>
</evidence>
<dbReference type="SUPFAM" id="SSF56601">
    <property type="entry name" value="beta-lactamase/transpeptidase-like"/>
    <property type="match status" value="1"/>
</dbReference>
<evidence type="ECO:0000256" key="8">
    <source>
        <dbReference type="PIRSR" id="PIRSR618044-2"/>
    </source>
</evidence>
<dbReference type="GO" id="GO:0009002">
    <property type="term" value="F:serine-type D-Ala-D-Ala carboxypeptidase activity"/>
    <property type="evidence" value="ECO:0007669"/>
    <property type="project" value="UniProtKB-EC"/>
</dbReference>
<dbReference type="InterPro" id="IPR012338">
    <property type="entry name" value="Beta-lactam/transpept-like"/>
</dbReference>
<evidence type="ECO:0000256" key="7">
    <source>
        <dbReference type="PIRSR" id="PIRSR618044-1"/>
    </source>
</evidence>
<feature type="active site" description="Acyl-ester intermediate" evidence="7">
    <location>
        <position position="103"/>
    </location>
</feature>
<dbReference type="GO" id="GO:0071555">
    <property type="term" value="P:cell wall organization"/>
    <property type="evidence" value="ECO:0007669"/>
    <property type="project" value="UniProtKB-KW"/>
</dbReference>
<dbReference type="Pfam" id="PF00768">
    <property type="entry name" value="Peptidase_S11"/>
    <property type="match status" value="1"/>
</dbReference>